<dbReference type="InterPro" id="IPR009057">
    <property type="entry name" value="Homeodomain-like_sf"/>
</dbReference>
<dbReference type="SUPFAM" id="SSF46689">
    <property type="entry name" value="Homeodomain-like"/>
    <property type="match status" value="1"/>
</dbReference>
<organism evidence="10 11">
    <name type="scientific">Panicum virgatum</name>
    <name type="common">Blackwell switchgrass</name>
    <dbReference type="NCBI Taxonomy" id="38727"/>
    <lineage>
        <taxon>Eukaryota</taxon>
        <taxon>Viridiplantae</taxon>
        <taxon>Streptophyta</taxon>
        <taxon>Embryophyta</taxon>
        <taxon>Tracheophyta</taxon>
        <taxon>Spermatophyta</taxon>
        <taxon>Magnoliopsida</taxon>
        <taxon>Liliopsida</taxon>
        <taxon>Poales</taxon>
        <taxon>Poaceae</taxon>
        <taxon>PACMAD clade</taxon>
        <taxon>Panicoideae</taxon>
        <taxon>Panicodae</taxon>
        <taxon>Paniceae</taxon>
        <taxon>Panicinae</taxon>
        <taxon>Panicum</taxon>
        <taxon>Panicum sect. Hiantes</taxon>
    </lineage>
</organism>
<dbReference type="InterPro" id="IPR017930">
    <property type="entry name" value="Myb_dom"/>
</dbReference>
<proteinExistence type="predicted"/>
<keyword evidence="2" id="KW-0677">Repeat</keyword>
<feature type="domain" description="Myb-like" evidence="8">
    <location>
        <begin position="9"/>
        <end position="62"/>
    </location>
</feature>
<dbReference type="FunFam" id="1.10.10.60:FF:000414">
    <property type="entry name" value="Transcription factor RAX3"/>
    <property type="match status" value="1"/>
</dbReference>
<evidence type="ECO:0000259" key="9">
    <source>
        <dbReference type="PROSITE" id="PS51294"/>
    </source>
</evidence>
<evidence type="ECO:0000256" key="4">
    <source>
        <dbReference type="ARBA" id="ARBA00023125"/>
    </source>
</evidence>
<keyword evidence="5" id="KW-0804">Transcription</keyword>
<keyword evidence="6" id="KW-0539">Nucleus</keyword>
<dbReference type="PANTHER" id="PTHR48000:SF19">
    <property type="entry name" value="TRANSCRIPTION FACTOR MYB36"/>
    <property type="match status" value="1"/>
</dbReference>
<protein>
    <submittedName>
        <fullName evidence="10">Uncharacterized protein</fullName>
    </submittedName>
</protein>
<dbReference type="Pfam" id="PF00249">
    <property type="entry name" value="Myb_DNA-binding"/>
    <property type="match status" value="2"/>
</dbReference>
<dbReference type="PROSITE" id="PS51294">
    <property type="entry name" value="HTH_MYB"/>
    <property type="match status" value="2"/>
</dbReference>
<dbReference type="InterPro" id="IPR001005">
    <property type="entry name" value="SANT/Myb"/>
</dbReference>
<sequence>MGRAPCCDKTSVKRGPWSPEEDELLRSYVQNHGTGGNWIALPHKAGLNRCGKSCRLRWLNYLRPDIKHGGYTEQEDRIICSLYNSIGSRWSIIASKLPGRTDNDVKNYWNTKLKKKAVAMHSQQQQQEYYNHHQQQQGSGGRARRGAGTPRSQCASMQPSPASTTASAGDAACSFGAMYSSPSTLPQATAVLTRYDGAATAPLPPPPPPQQQQQQASSLAEFSHAPPQQAAATTTINSWAGGLAIDDMFLPELLGVGDFLPGDIFGVGLAPQLQADRASSLQELAACYFPSAQAAEMWAAADHVKPPPQAGLCHSLT</sequence>
<keyword evidence="11" id="KW-1185">Reference proteome</keyword>
<dbReference type="FunFam" id="1.10.10.60:FF:000015">
    <property type="entry name" value="Transcription factor RAX3"/>
    <property type="match status" value="1"/>
</dbReference>
<feature type="compositionally biased region" description="Polar residues" evidence="7">
    <location>
        <begin position="150"/>
        <end position="167"/>
    </location>
</feature>
<dbReference type="GO" id="GO:0003677">
    <property type="term" value="F:DNA binding"/>
    <property type="evidence" value="ECO:0007669"/>
    <property type="project" value="UniProtKB-KW"/>
</dbReference>
<keyword evidence="4" id="KW-0238">DNA-binding</keyword>
<evidence type="ECO:0000313" key="11">
    <source>
        <dbReference type="Proteomes" id="UP000823388"/>
    </source>
</evidence>
<feature type="domain" description="HTH myb-type" evidence="9">
    <location>
        <begin position="9"/>
        <end position="66"/>
    </location>
</feature>
<keyword evidence="3" id="KW-0805">Transcription regulation</keyword>
<reference evidence="10" key="1">
    <citation type="submission" date="2020-05" db="EMBL/GenBank/DDBJ databases">
        <title>WGS assembly of Panicum virgatum.</title>
        <authorList>
            <person name="Lovell J.T."/>
            <person name="Jenkins J."/>
            <person name="Shu S."/>
            <person name="Juenger T.E."/>
            <person name="Schmutz J."/>
        </authorList>
    </citation>
    <scope>NUCLEOTIDE SEQUENCE</scope>
    <source>
        <strain evidence="10">AP13</strain>
    </source>
</reference>
<evidence type="ECO:0000259" key="8">
    <source>
        <dbReference type="PROSITE" id="PS50090"/>
    </source>
</evidence>
<dbReference type="EMBL" id="CM029046">
    <property type="protein sequence ID" value="KAG2590843.1"/>
    <property type="molecule type" value="Genomic_DNA"/>
</dbReference>
<gene>
    <name evidence="10" type="ORF">PVAP13_5NG460400</name>
</gene>
<dbReference type="CDD" id="cd00167">
    <property type="entry name" value="SANT"/>
    <property type="match status" value="2"/>
</dbReference>
<evidence type="ECO:0000313" key="10">
    <source>
        <dbReference type="EMBL" id="KAG2590843.1"/>
    </source>
</evidence>
<dbReference type="Proteomes" id="UP000823388">
    <property type="component" value="Chromosome 5N"/>
</dbReference>
<accession>A0A8T0S206</accession>
<feature type="domain" description="HTH myb-type" evidence="9">
    <location>
        <begin position="72"/>
        <end position="117"/>
    </location>
</feature>
<name>A0A8T0S206_PANVG</name>
<dbReference type="AlphaFoldDB" id="A0A8T0S206"/>
<comment type="subcellular location">
    <subcellularLocation>
        <location evidence="1">Nucleus</location>
    </subcellularLocation>
</comment>
<dbReference type="PROSITE" id="PS50090">
    <property type="entry name" value="MYB_LIKE"/>
    <property type="match status" value="2"/>
</dbReference>
<dbReference type="PANTHER" id="PTHR48000">
    <property type="entry name" value="OS09G0431300 PROTEIN"/>
    <property type="match status" value="1"/>
</dbReference>
<comment type="caution">
    <text evidence="10">The sequence shown here is derived from an EMBL/GenBank/DDBJ whole genome shotgun (WGS) entry which is preliminary data.</text>
</comment>
<evidence type="ECO:0000256" key="2">
    <source>
        <dbReference type="ARBA" id="ARBA00022737"/>
    </source>
</evidence>
<feature type="region of interest" description="Disordered" evidence="7">
    <location>
        <begin position="116"/>
        <end position="167"/>
    </location>
</feature>
<evidence type="ECO:0000256" key="1">
    <source>
        <dbReference type="ARBA" id="ARBA00004123"/>
    </source>
</evidence>
<feature type="compositionally biased region" description="Low complexity" evidence="7">
    <location>
        <begin position="123"/>
        <end position="137"/>
    </location>
</feature>
<dbReference type="OrthoDB" id="2143914at2759"/>
<dbReference type="Gene3D" id="1.10.10.60">
    <property type="entry name" value="Homeodomain-like"/>
    <property type="match status" value="2"/>
</dbReference>
<evidence type="ECO:0000256" key="3">
    <source>
        <dbReference type="ARBA" id="ARBA00023015"/>
    </source>
</evidence>
<dbReference type="SMART" id="SM00717">
    <property type="entry name" value="SANT"/>
    <property type="match status" value="2"/>
</dbReference>
<dbReference type="GO" id="GO:0005634">
    <property type="term" value="C:nucleus"/>
    <property type="evidence" value="ECO:0007669"/>
    <property type="project" value="UniProtKB-SubCell"/>
</dbReference>
<evidence type="ECO:0000256" key="6">
    <source>
        <dbReference type="ARBA" id="ARBA00023242"/>
    </source>
</evidence>
<feature type="region of interest" description="Disordered" evidence="7">
    <location>
        <begin position="197"/>
        <end position="230"/>
    </location>
</feature>
<feature type="domain" description="Myb-like" evidence="8">
    <location>
        <begin position="63"/>
        <end position="113"/>
    </location>
</feature>
<evidence type="ECO:0000256" key="5">
    <source>
        <dbReference type="ARBA" id="ARBA00023163"/>
    </source>
</evidence>
<evidence type="ECO:0000256" key="7">
    <source>
        <dbReference type="SAM" id="MobiDB-lite"/>
    </source>
</evidence>